<gene>
    <name evidence="1" type="ORF">DFR39_102272</name>
</gene>
<dbReference type="Proteomes" id="UP000295357">
    <property type="component" value="Unassembled WGS sequence"/>
</dbReference>
<comment type="caution">
    <text evidence="1">The sequence shown here is derived from an EMBL/GenBank/DDBJ whole genome shotgun (WGS) entry which is preliminary data.</text>
</comment>
<dbReference type="Gene3D" id="2.40.160.10">
    <property type="entry name" value="Porin"/>
    <property type="match status" value="1"/>
</dbReference>
<proteinExistence type="predicted"/>
<organism evidence="1 2">
    <name type="scientific">Roseateles asaccharophilus</name>
    <dbReference type="NCBI Taxonomy" id="582607"/>
    <lineage>
        <taxon>Bacteria</taxon>
        <taxon>Pseudomonadati</taxon>
        <taxon>Pseudomonadota</taxon>
        <taxon>Betaproteobacteria</taxon>
        <taxon>Burkholderiales</taxon>
        <taxon>Sphaerotilaceae</taxon>
        <taxon>Roseateles</taxon>
    </lineage>
</organism>
<dbReference type="EMBL" id="SNXE01000002">
    <property type="protein sequence ID" value="TDP11888.1"/>
    <property type="molecule type" value="Genomic_DNA"/>
</dbReference>
<evidence type="ECO:0008006" key="3">
    <source>
        <dbReference type="Google" id="ProtNLM"/>
    </source>
</evidence>
<sequence>MLCGAGAAVHAQDLPPLQLAGYGSVAVYRGDDAVVGVAPGTRNPRHSLNGEWRADGDSVLGLQLRWPASDTLEAVWQLQASDELVRNFRPSTQWLYLGWQFSPSWRLRLGRQPLPLLLASENAKVGYAHTAVRPMPTVYSLNGAYPTDALTLSWTAPAWGGNLLLDLATGRNTLTLTRGRIDVKSSHMAALRWQREHLALRLGVADFRFNIEDSGLARELDALSQPGSVCGNCAAKLSDRAPARDIQGALLTLALVWTPGPYEFTGEFTRRGGNSVFSPEASGWYVQLARRQGDWTPYGAVGETRFHERALGLQARPGTPPAVQNSLDLLDRSLQSPFDRRILLAGLRWDFAEGMALKLQAERWSALRDRSTPRGGDISLAPGQNWDGRVQLLSASLDFVF</sequence>
<reference evidence="1 2" key="1">
    <citation type="submission" date="2019-03" db="EMBL/GenBank/DDBJ databases">
        <title>Genomic Encyclopedia of Type Strains, Phase IV (KMG-IV): sequencing the most valuable type-strain genomes for metagenomic binning, comparative biology and taxonomic classification.</title>
        <authorList>
            <person name="Goeker M."/>
        </authorList>
    </citation>
    <scope>NUCLEOTIDE SEQUENCE [LARGE SCALE GENOMIC DNA]</scope>
    <source>
        <strain evidence="1 2">DSM 25082</strain>
    </source>
</reference>
<dbReference type="AlphaFoldDB" id="A0A4R6N921"/>
<protein>
    <recommendedName>
        <fullName evidence="3">Porin</fullName>
    </recommendedName>
</protein>
<keyword evidence="2" id="KW-1185">Reference proteome</keyword>
<accession>A0A4R6N921</accession>
<name>A0A4R6N921_9BURK</name>
<evidence type="ECO:0000313" key="2">
    <source>
        <dbReference type="Proteomes" id="UP000295357"/>
    </source>
</evidence>
<evidence type="ECO:0000313" key="1">
    <source>
        <dbReference type="EMBL" id="TDP11888.1"/>
    </source>
</evidence>
<dbReference type="SUPFAM" id="SSF56935">
    <property type="entry name" value="Porins"/>
    <property type="match status" value="1"/>
</dbReference>
<dbReference type="InterPro" id="IPR023614">
    <property type="entry name" value="Porin_dom_sf"/>
</dbReference>